<evidence type="ECO:0000313" key="1">
    <source>
        <dbReference type="EMBL" id="CAG8532058.1"/>
    </source>
</evidence>
<gene>
    <name evidence="1" type="ORF">SPELUC_LOCUS4412</name>
</gene>
<proteinExistence type="predicted"/>
<evidence type="ECO:0000313" key="2">
    <source>
        <dbReference type="Proteomes" id="UP000789366"/>
    </source>
</evidence>
<reference evidence="1" key="1">
    <citation type="submission" date="2021-06" db="EMBL/GenBank/DDBJ databases">
        <authorList>
            <person name="Kallberg Y."/>
            <person name="Tangrot J."/>
            <person name="Rosling A."/>
        </authorList>
    </citation>
    <scope>NUCLEOTIDE SEQUENCE</scope>
    <source>
        <strain evidence="1">28 12/20/2015</strain>
    </source>
</reference>
<dbReference type="Proteomes" id="UP000789366">
    <property type="component" value="Unassembled WGS sequence"/>
</dbReference>
<sequence>SELYFENKEMKEIKEELNAELKNHFRPEFLNRLDEIIFFNFLSRKVVKEIISKELQFFIQRIASEKNIKLRYSEEVVEKILNEAYSIEYGARPIKHYIEKKIGTLVGRGIVSHLLHVGGNYALNLEEGTEEIKMTEIQELQKVWDNAKKRLKNPRKKEDKLVYNFLINNEVNPQDRRFTEELKTRLKTHNQDSEYFAFCVSDLERSPYGEAEENKFDIHSVELRQKLGDLVNSNGGNMTTPTKIEFLFKIKTSIKTTDEPSNKWEELSNNEEEKRKEHKKRTYDARREALKQIIHALYEANINIECEVKEVGNPENNVLYEPIEEGKKRFDDYKTSVIQKIINQANTQGINVTDYQTKQLEKDIERLVFIKNRRAEEHQKAEAEAREDARKEEERLKKEQEEKEKREAEEKRKKEELEEQENKKRAEEQAKQQELDQKRIEFVANITNALDQEPPFTNDELSPNYNDNKEEIENLKKAKAAENPQEYSEEVKKKVEEKLKSSGIKENELDKNINGELLECIARGCESEEDIKQLRNRINELKRQVSDSNNQLVLRRNAEKERNDLQIVKTGNEVKRITDSFNALQIESSKKETEIASLQEELESLQNVDIRYKDRKLDELIRNSGLNRTRVMDLRDAYTKLYNRSDIANANREIETIKNEFFQTNVAINDLHKIYKTCEKIAELKVKQEKLREQQQYEARQEVLPRNN</sequence>
<accession>A0ACA9LJ87</accession>
<comment type="caution">
    <text evidence="1">The sequence shown here is derived from an EMBL/GenBank/DDBJ whole genome shotgun (WGS) entry which is preliminary data.</text>
</comment>
<protein>
    <submittedName>
        <fullName evidence="1">14532_t:CDS:1</fullName>
    </submittedName>
</protein>
<keyword evidence="2" id="KW-1185">Reference proteome</keyword>
<organism evidence="1 2">
    <name type="scientific">Cetraspora pellucida</name>
    <dbReference type="NCBI Taxonomy" id="1433469"/>
    <lineage>
        <taxon>Eukaryota</taxon>
        <taxon>Fungi</taxon>
        <taxon>Fungi incertae sedis</taxon>
        <taxon>Mucoromycota</taxon>
        <taxon>Glomeromycotina</taxon>
        <taxon>Glomeromycetes</taxon>
        <taxon>Diversisporales</taxon>
        <taxon>Gigasporaceae</taxon>
        <taxon>Cetraspora</taxon>
    </lineage>
</organism>
<name>A0ACA9LJ87_9GLOM</name>
<feature type="non-terminal residue" evidence="1">
    <location>
        <position position="1"/>
    </location>
</feature>
<dbReference type="EMBL" id="CAJVPW010003921">
    <property type="protein sequence ID" value="CAG8532058.1"/>
    <property type="molecule type" value="Genomic_DNA"/>
</dbReference>